<dbReference type="AlphaFoldDB" id="A0A9W6K7R3"/>
<dbReference type="Pfam" id="PF00072">
    <property type="entry name" value="Response_reg"/>
    <property type="match status" value="1"/>
</dbReference>
<organism evidence="6 7">
    <name type="scientific">Pseudomonas turukhanskensis</name>
    <dbReference type="NCBI Taxonomy" id="1806536"/>
    <lineage>
        <taxon>Bacteria</taxon>
        <taxon>Pseudomonadati</taxon>
        <taxon>Pseudomonadota</taxon>
        <taxon>Gammaproteobacteria</taxon>
        <taxon>Pseudomonadales</taxon>
        <taxon>Pseudomonadaceae</taxon>
        <taxon>Pseudomonas</taxon>
    </lineage>
</organism>
<dbReference type="SMART" id="SM00052">
    <property type="entry name" value="EAL"/>
    <property type="match status" value="1"/>
</dbReference>
<evidence type="ECO:0000313" key="7">
    <source>
        <dbReference type="Proteomes" id="UP001143328"/>
    </source>
</evidence>
<accession>A0A9W6K7R3</accession>
<dbReference type="InterPro" id="IPR013656">
    <property type="entry name" value="PAS_4"/>
</dbReference>
<dbReference type="SMART" id="SM00091">
    <property type="entry name" value="PAS"/>
    <property type="match status" value="1"/>
</dbReference>
<dbReference type="SUPFAM" id="SSF55785">
    <property type="entry name" value="PYP-like sensor domain (PAS domain)"/>
    <property type="match status" value="1"/>
</dbReference>
<keyword evidence="2" id="KW-0597">Phosphoprotein</keyword>
<dbReference type="NCBIfam" id="TIGR00229">
    <property type="entry name" value="sensory_box"/>
    <property type="match status" value="1"/>
</dbReference>
<dbReference type="SMART" id="SM00267">
    <property type="entry name" value="GGDEF"/>
    <property type="match status" value="1"/>
</dbReference>
<dbReference type="InterPro" id="IPR043128">
    <property type="entry name" value="Rev_trsase/Diguanyl_cyclase"/>
</dbReference>
<dbReference type="PANTHER" id="PTHR44757">
    <property type="entry name" value="DIGUANYLATE CYCLASE DGCP"/>
    <property type="match status" value="1"/>
</dbReference>
<dbReference type="PROSITE" id="PS50110">
    <property type="entry name" value="RESPONSE_REGULATORY"/>
    <property type="match status" value="1"/>
</dbReference>
<evidence type="ECO:0000256" key="1">
    <source>
        <dbReference type="ARBA" id="ARBA00022777"/>
    </source>
</evidence>
<dbReference type="RefSeq" id="WP_271194704.1">
    <property type="nucleotide sequence ID" value="NZ_BSFN01000003.1"/>
</dbReference>
<dbReference type="PANTHER" id="PTHR44757:SF2">
    <property type="entry name" value="BIOFILM ARCHITECTURE MAINTENANCE PROTEIN MBAA"/>
    <property type="match status" value="1"/>
</dbReference>
<keyword evidence="7" id="KW-1185">Reference proteome</keyword>
<dbReference type="CDD" id="cd01948">
    <property type="entry name" value="EAL"/>
    <property type="match status" value="1"/>
</dbReference>
<dbReference type="InterPro" id="IPR000160">
    <property type="entry name" value="GGDEF_dom"/>
</dbReference>
<protein>
    <submittedName>
        <fullName evidence="6">GGDEF domain-containing response regulator</fullName>
    </submittedName>
</protein>
<evidence type="ECO:0000256" key="2">
    <source>
        <dbReference type="PROSITE-ProRule" id="PRU00169"/>
    </source>
</evidence>
<keyword evidence="1" id="KW-0808">Transferase</keyword>
<evidence type="ECO:0000259" key="4">
    <source>
        <dbReference type="PROSITE" id="PS50883"/>
    </source>
</evidence>
<proteinExistence type="predicted"/>
<dbReference type="CDD" id="cd01949">
    <property type="entry name" value="GGDEF"/>
    <property type="match status" value="1"/>
</dbReference>
<dbReference type="GO" id="GO:0000160">
    <property type="term" value="P:phosphorelay signal transduction system"/>
    <property type="evidence" value="ECO:0007669"/>
    <property type="project" value="InterPro"/>
</dbReference>
<evidence type="ECO:0000259" key="5">
    <source>
        <dbReference type="PROSITE" id="PS50887"/>
    </source>
</evidence>
<dbReference type="InterPro" id="IPR029787">
    <property type="entry name" value="Nucleotide_cyclase"/>
</dbReference>
<sequence length="692" mass="77673">MFSELRGKPAVVLIVDDQPSNIKILREAIRDFGEVYFATSGKAALELAQRCLPDVVLLDIEMQDMDGYAVCAKLKADPALKDAAVIFVTSHTGVEFELQALAHGAVDFLHKPLNVPVARARIRSHVQLHVEARKLLEASRDLEDLLEHLPAFIAYWSAELTNLFCNDRHGSWFGVAAQQMQGQPMAAILGERNTQVITQDLEALQQGAPLNFEIELATRHGENRYAQVTLIARRNGSERPDILMLLTDVSARKLAEHAKLDFLHRHDALTHLPNQLFLREHTQGLLDKHNGQGLVGMLVLDIDHFKTINDTLGHATGDRLLQLMAVRLKHLCRNSDTLSRPGGDEFVILVGEAQNSAALSSFAERVLHAMSEPFWLENQRHDLHVSIGISVFPHDSADVQLLFRHAETAMYQAKQEGRHRWRFFSVDTENDLRARHQLERQLREAIHLETFEVHYQAKVDCRLNQTVGVEALIRWPNPQGDPVPPARFIPLAEETGLILPIGQFVLQRACEDGRKWQDLGLNICVSVNISYVQFREATFLQMVTEVLESTGLQHHLLELEITEGVLVTDFGHALETLTHLHQLGVRIAIDDFGTGYSNLAYLKRFPINVLKIDQSFVRDMLEERTDLAIVEAIIHIAQALELELVAEGVETSAQADLLVAKGCAVIQGYLYSRPVIAARMTEFLTHALPLSP</sequence>
<dbReference type="PROSITE" id="PS50887">
    <property type="entry name" value="GGDEF"/>
    <property type="match status" value="1"/>
</dbReference>
<dbReference type="SUPFAM" id="SSF52172">
    <property type="entry name" value="CheY-like"/>
    <property type="match status" value="1"/>
</dbReference>
<reference evidence="6" key="2">
    <citation type="submission" date="2023-01" db="EMBL/GenBank/DDBJ databases">
        <authorList>
            <person name="Sun Q."/>
            <person name="Evtushenko L."/>
        </authorList>
    </citation>
    <scope>NUCLEOTIDE SEQUENCE</scope>
    <source>
        <strain evidence="6">VKM B-2935</strain>
    </source>
</reference>
<evidence type="ECO:0000313" key="6">
    <source>
        <dbReference type="EMBL" id="GLK88493.1"/>
    </source>
</evidence>
<dbReference type="NCBIfam" id="TIGR00254">
    <property type="entry name" value="GGDEF"/>
    <property type="match status" value="1"/>
</dbReference>
<dbReference type="Gene3D" id="3.20.20.450">
    <property type="entry name" value="EAL domain"/>
    <property type="match status" value="1"/>
</dbReference>
<reference evidence="6" key="1">
    <citation type="journal article" date="2014" name="Int. J. Syst. Evol. Microbiol.">
        <title>Complete genome sequence of Corynebacterium casei LMG S-19264T (=DSM 44701T), isolated from a smear-ripened cheese.</title>
        <authorList>
            <consortium name="US DOE Joint Genome Institute (JGI-PGF)"/>
            <person name="Walter F."/>
            <person name="Albersmeier A."/>
            <person name="Kalinowski J."/>
            <person name="Ruckert C."/>
        </authorList>
    </citation>
    <scope>NUCLEOTIDE SEQUENCE</scope>
    <source>
        <strain evidence="6">VKM B-2935</strain>
    </source>
</reference>
<dbReference type="SMART" id="SM00448">
    <property type="entry name" value="REC"/>
    <property type="match status" value="1"/>
</dbReference>
<feature type="domain" description="EAL" evidence="4">
    <location>
        <begin position="435"/>
        <end position="688"/>
    </location>
</feature>
<dbReference type="Pfam" id="PF08448">
    <property type="entry name" value="PAS_4"/>
    <property type="match status" value="1"/>
</dbReference>
<dbReference type="Gene3D" id="3.40.50.2300">
    <property type="match status" value="1"/>
</dbReference>
<name>A0A9W6K7R3_9PSED</name>
<gene>
    <name evidence="6" type="ORF">GCM10017655_15550</name>
</gene>
<feature type="modified residue" description="4-aspartylphosphate" evidence="2">
    <location>
        <position position="59"/>
    </location>
</feature>
<keyword evidence="1" id="KW-0418">Kinase</keyword>
<dbReference type="InterPro" id="IPR001633">
    <property type="entry name" value="EAL_dom"/>
</dbReference>
<dbReference type="Pfam" id="PF00563">
    <property type="entry name" value="EAL"/>
    <property type="match status" value="1"/>
</dbReference>
<dbReference type="SUPFAM" id="SSF141868">
    <property type="entry name" value="EAL domain-like"/>
    <property type="match status" value="1"/>
</dbReference>
<dbReference type="InterPro" id="IPR001789">
    <property type="entry name" value="Sig_transdc_resp-reg_receiver"/>
</dbReference>
<dbReference type="GO" id="GO:0016301">
    <property type="term" value="F:kinase activity"/>
    <property type="evidence" value="ECO:0007669"/>
    <property type="project" value="UniProtKB-KW"/>
</dbReference>
<dbReference type="Gene3D" id="3.30.450.20">
    <property type="entry name" value="PAS domain"/>
    <property type="match status" value="1"/>
</dbReference>
<dbReference type="PROSITE" id="PS50883">
    <property type="entry name" value="EAL"/>
    <property type="match status" value="1"/>
</dbReference>
<comment type="caution">
    <text evidence="6">The sequence shown here is derived from an EMBL/GenBank/DDBJ whole genome shotgun (WGS) entry which is preliminary data.</text>
</comment>
<dbReference type="InterPro" id="IPR052155">
    <property type="entry name" value="Biofilm_reg_signaling"/>
</dbReference>
<dbReference type="Proteomes" id="UP001143328">
    <property type="component" value="Unassembled WGS sequence"/>
</dbReference>
<dbReference type="CDD" id="cd00130">
    <property type="entry name" value="PAS"/>
    <property type="match status" value="1"/>
</dbReference>
<dbReference type="Gene3D" id="3.30.70.270">
    <property type="match status" value="1"/>
</dbReference>
<dbReference type="SUPFAM" id="SSF55073">
    <property type="entry name" value="Nucleotide cyclase"/>
    <property type="match status" value="1"/>
</dbReference>
<dbReference type="InterPro" id="IPR000014">
    <property type="entry name" value="PAS"/>
</dbReference>
<dbReference type="InterPro" id="IPR011006">
    <property type="entry name" value="CheY-like_superfamily"/>
</dbReference>
<dbReference type="InterPro" id="IPR035965">
    <property type="entry name" value="PAS-like_dom_sf"/>
</dbReference>
<dbReference type="Pfam" id="PF00990">
    <property type="entry name" value="GGDEF"/>
    <property type="match status" value="1"/>
</dbReference>
<dbReference type="EMBL" id="BSFN01000003">
    <property type="protein sequence ID" value="GLK88493.1"/>
    <property type="molecule type" value="Genomic_DNA"/>
</dbReference>
<evidence type="ECO:0000259" key="3">
    <source>
        <dbReference type="PROSITE" id="PS50110"/>
    </source>
</evidence>
<dbReference type="InterPro" id="IPR035919">
    <property type="entry name" value="EAL_sf"/>
</dbReference>
<feature type="domain" description="Response regulatory" evidence="3">
    <location>
        <begin position="11"/>
        <end position="126"/>
    </location>
</feature>
<feature type="domain" description="GGDEF" evidence="5">
    <location>
        <begin position="293"/>
        <end position="426"/>
    </location>
</feature>